<keyword evidence="4" id="KW-1185">Reference proteome</keyword>
<evidence type="ECO:0000313" key="3">
    <source>
        <dbReference type="EMBL" id="QEG38331.1"/>
    </source>
</evidence>
<dbReference type="InterPro" id="IPR011006">
    <property type="entry name" value="CheY-like_superfamily"/>
</dbReference>
<dbReference type="PANTHER" id="PTHR44520:SF2">
    <property type="entry name" value="RESPONSE REGULATOR RCP1"/>
    <property type="match status" value="1"/>
</dbReference>
<accession>A0A5B9QWE7</accession>
<dbReference type="PANTHER" id="PTHR44520">
    <property type="entry name" value="RESPONSE REGULATOR RCP1-RELATED"/>
    <property type="match status" value="1"/>
</dbReference>
<dbReference type="SMART" id="SM00448">
    <property type="entry name" value="REC"/>
    <property type="match status" value="1"/>
</dbReference>
<organism evidence="3 4">
    <name type="scientific">Roseimaritima ulvae</name>
    <dbReference type="NCBI Taxonomy" id="980254"/>
    <lineage>
        <taxon>Bacteria</taxon>
        <taxon>Pseudomonadati</taxon>
        <taxon>Planctomycetota</taxon>
        <taxon>Planctomycetia</taxon>
        <taxon>Pirellulales</taxon>
        <taxon>Pirellulaceae</taxon>
        <taxon>Roseimaritima</taxon>
    </lineage>
</organism>
<dbReference type="OrthoDB" id="195863at2"/>
<dbReference type="InterPro" id="IPR052893">
    <property type="entry name" value="TCS_response_regulator"/>
</dbReference>
<keyword evidence="1" id="KW-0597">Phosphoprotein</keyword>
<name>A0A5B9QWE7_9BACT</name>
<sequence length="151" mass="16576">MFIESTTNAPMEILLVEDGLLDARITIHALRRSGLRHRLTLVRTAREATDFLGRQGVFARAPQPDLLLLDLTLPDGDGISILQTMRKLQAGSLVSTPVVVLTASDDEQTRARCTAIGVDDFIGKPVDEDKFLAVVRGHEQLMKFSIPEVVA</sequence>
<dbReference type="GO" id="GO:0000160">
    <property type="term" value="P:phosphorelay signal transduction system"/>
    <property type="evidence" value="ECO:0007669"/>
    <property type="project" value="InterPro"/>
</dbReference>
<reference evidence="3 4" key="1">
    <citation type="submission" date="2019-08" db="EMBL/GenBank/DDBJ databases">
        <title>Deep-cultivation of Planctomycetes and their phenomic and genomic characterization uncovers novel biology.</title>
        <authorList>
            <person name="Wiegand S."/>
            <person name="Jogler M."/>
            <person name="Boedeker C."/>
            <person name="Pinto D."/>
            <person name="Vollmers J."/>
            <person name="Rivas-Marin E."/>
            <person name="Kohn T."/>
            <person name="Peeters S.H."/>
            <person name="Heuer A."/>
            <person name="Rast P."/>
            <person name="Oberbeckmann S."/>
            <person name="Bunk B."/>
            <person name="Jeske O."/>
            <person name="Meyerdierks A."/>
            <person name="Storesund J.E."/>
            <person name="Kallscheuer N."/>
            <person name="Luecker S."/>
            <person name="Lage O.M."/>
            <person name="Pohl T."/>
            <person name="Merkel B.J."/>
            <person name="Hornburger P."/>
            <person name="Mueller R.-W."/>
            <person name="Bruemmer F."/>
            <person name="Labrenz M."/>
            <person name="Spormann A.M."/>
            <person name="Op den Camp H."/>
            <person name="Overmann J."/>
            <person name="Amann R."/>
            <person name="Jetten M.S.M."/>
            <person name="Mascher T."/>
            <person name="Medema M.H."/>
            <person name="Devos D.P."/>
            <person name="Kaster A.-K."/>
            <person name="Ovreas L."/>
            <person name="Rohde M."/>
            <person name="Galperin M.Y."/>
            <person name="Jogler C."/>
        </authorList>
    </citation>
    <scope>NUCLEOTIDE SEQUENCE [LARGE SCALE GENOMIC DNA]</scope>
    <source>
        <strain evidence="3 4">UC8</strain>
    </source>
</reference>
<dbReference type="SUPFAM" id="SSF52172">
    <property type="entry name" value="CheY-like"/>
    <property type="match status" value="1"/>
</dbReference>
<feature type="modified residue" description="4-aspartylphosphate" evidence="1">
    <location>
        <position position="70"/>
    </location>
</feature>
<evidence type="ECO:0000256" key="1">
    <source>
        <dbReference type="PROSITE-ProRule" id="PRU00169"/>
    </source>
</evidence>
<feature type="domain" description="Response regulatory" evidence="2">
    <location>
        <begin position="12"/>
        <end position="139"/>
    </location>
</feature>
<dbReference type="AlphaFoldDB" id="A0A5B9QWE7"/>
<dbReference type="EMBL" id="CP042914">
    <property type="protein sequence ID" value="QEG38331.1"/>
    <property type="molecule type" value="Genomic_DNA"/>
</dbReference>
<evidence type="ECO:0000313" key="4">
    <source>
        <dbReference type="Proteomes" id="UP000325286"/>
    </source>
</evidence>
<gene>
    <name evidence="3" type="primary">rcp1_1</name>
    <name evidence="3" type="ORF">UC8_02880</name>
</gene>
<protein>
    <submittedName>
        <fullName evidence="3">Response regulator rcp1</fullName>
    </submittedName>
</protein>
<dbReference type="RefSeq" id="WP_068134393.1">
    <property type="nucleotide sequence ID" value="NZ_CP042914.1"/>
</dbReference>
<dbReference type="KEGG" id="rul:UC8_02880"/>
<dbReference type="Proteomes" id="UP000325286">
    <property type="component" value="Chromosome"/>
</dbReference>
<dbReference type="Gene3D" id="3.40.50.2300">
    <property type="match status" value="1"/>
</dbReference>
<dbReference type="Pfam" id="PF00072">
    <property type="entry name" value="Response_reg"/>
    <property type="match status" value="1"/>
</dbReference>
<evidence type="ECO:0000259" key="2">
    <source>
        <dbReference type="PROSITE" id="PS50110"/>
    </source>
</evidence>
<proteinExistence type="predicted"/>
<dbReference type="InterPro" id="IPR001789">
    <property type="entry name" value="Sig_transdc_resp-reg_receiver"/>
</dbReference>
<dbReference type="PROSITE" id="PS50110">
    <property type="entry name" value="RESPONSE_REGULATORY"/>
    <property type="match status" value="1"/>
</dbReference>